<sequence>MELAGKFLKPVWRPLGCVVRPYCKLPVQNLVSFPVAKIEPGKSKYMMAHVYIHGEMRTAKKVIRSLAKAKYHLDVYDKLKEEAEKLGLCTQGLGGGYLVHDNSKKYIKLYGKSLTLGKADHEAAKDILQKMYKDHKIDAESGGIEP</sequence>
<evidence type="ECO:0000313" key="8">
    <source>
        <dbReference type="RefSeq" id="XP_017033964.1"/>
    </source>
</evidence>
<organism evidence="7 8">
    <name type="scientific">Drosophila kikkawai</name>
    <name type="common">Fruit fly</name>
    <dbReference type="NCBI Taxonomy" id="30033"/>
    <lineage>
        <taxon>Eukaryota</taxon>
        <taxon>Metazoa</taxon>
        <taxon>Ecdysozoa</taxon>
        <taxon>Arthropoda</taxon>
        <taxon>Hexapoda</taxon>
        <taxon>Insecta</taxon>
        <taxon>Pterygota</taxon>
        <taxon>Neoptera</taxon>
        <taxon>Endopterygota</taxon>
        <taxon>Diptera</taxon>
        <taxon>Brachycera</taxon>
        <taxon>Muscomorpha</taxon>
        <taxon>Ephydroidea</taxon>
        <taxon>Drosophilidae</taxon>
        <taxon>Drosophila</taxon>
        <taxon>Sophophora</taxon>
    </lineage>
</organism>
<dbReference type="Pfam" id="PF05005">
    <property type="entry name" value="Ocnus"/>
    <property type="match status" value="1"/>
</dbReference>
<evidence type="ECO:0000256" key="4">
    <source>
        <dbReference type="ARBA" id="ARBA00022928"/>
    </source>
</evidence>
<keyword evidence="7" id="KW-1185">Reference proteome</keyword>
<evidence type="ECO:0000256" key="1">
    <source>
        <dbReference type="ARBA" id="ARBA00002508"/>
    </source>
</evidence>
<gene>
    <name evidence="8" type="primary">LOC108082890</name>
</gene>
<evidence type="ECO:0000256" key="6">
    <source>
        <dbReference type="PIRSR" id="PIRSR607702-2"/>
    </source>
</evidence>
<dbReference type="GeneID" id="108082890"/>
<dbReference type="OrthoDB" id="10249612at2759"/>
<dbReference type="AlphaFoldDB" id="A0A6P4JGM6"/>
<dbReference type="PANTHER" id="PTHR12258">
    <property type="entry name" value="JANUS-A/JANUS-B"/>
    <property type="match status" value="1"/>
</dbReference>
<dbReference type="InterPro" id="IPR007702">
    <property type="entry name" value="Janus"/>
</dbReference>
<dbReference type="SUPFAM" id="SSF143724">
    <property type="entry name" value="PHP14-like"/>
    <property type="match status" value="1"/>
</dbReference>
<dbReference type="RefSeq" id="XP_017033964.1">
    <property type="nucleotide sequence ID" value="XM_017178475.3"/>
</dbReference>
<protein>
    <submittedName>
        <fullName evidence="8">Sex-regulated protein janus-B</fullName>
    </submittedName>
</protein>
<comment type="function">
    <text evidence="1">JanA and janB regulate somatic sex differentiation.</text>
</comment>
<evidence type="ECO:0000256" key="3">
    <source>
        <dbReference type="ARBA" id="ARBA00022782"/>
    </source>
</evidence>
<evidence type="ECO:0000313" key="7">
    <source>
        <dbReference type="Proteomes" id="UP001652661"/>
    </source>
</evidence>
<reference evidence="8" key="2">
    <citation type="submission" date="2025-08" db="UniProtKB">
        <authorList>
            <consortium name="RefSeq"/>
        </authorList>
    </citation>
    <scope>IDENTIFICATION</scope>
    <source>
        <strain evidence="8">14028-0561.14</strain>
        <tissue evidence="8">Whole fly</tissue>
    </source>
</reference>
<evidence type="ECO:0000256" key="2">
    <source>
        <dbReference type="ARBA" id="ARBA00010971"/>
    </source>
</evidence>
<dbReference type="Proteomes" id="UP001652661">
    <property type="component" value="Chromosome 2L"/>
</dbReference>
<feature type="binding site" evidence="6">
    <location>
        <position position="44"/>
    </location>
    <ligand>
        <name>substrate</name>
    </ligand>
</feature>
<dbReference type="GO" id="GO:0101006">
    <property type="term" value="F:protein histidine phosphatase activity"/>
    <property type="evidence" value="ECO:0007669"/>
    <property type="project" value="TreeGrafter"/>
</dbReference>
<proteinExistence type="inferred from homology"/>
<comment type="similarity">
    <text evidence="2">Belongs to the janus family.</text>
</comment>
<reference evidence="7" key="1">
    <citation type="submission" date="2025-05" db="UniProtKB">
        <authorList>
            <consortium name="RefSeq"/>
        </authorList>
    </citation>
    <scope>NUCLEOTIDE SEQUENCE [LARGE SCALE GENOMIC DNA]</scope>
    <source>
        <strain evidence="7">14028-0561.14</strain>
    </source>
</reference>
<dbReference type="PANTHER" id="PTHR12258:SF5">
    <property type="entry name" value="BCDNA.GH02250-RELATED"/>
    <property type="match status" value="1"/>
</dbReference>
<feature type="active site" description="Proton acceptor" evidence="5">
    <location>
        <position position="72"/>
    </location>
</feature>
<dbReference type="GO" id="GO:0030154">
    <property type="term" value="P:cell differentiation"/>
    <property type="evidence" value="ECO:0007669"/>
    <property type="project" value="UniProtKB-KW"/>
</dbReference>
<dbReference type="Gene3D" id="3.50.20.20">
    <property type="entry name" value="Janus/Ocnus"/>
    <property type="match status" value="1"/>
</dbReference>
<name>A0A6P4JGM6_DROKI</name>
<dbReference type="GO" id="GO:0005829">
    <property type="term" value="C:cytosol"/>
    <property type="evidence" value="ECO:0007669"/>
    <property type="project" value="TreeGrafter"/>
</dbReference>
<evidence type="ECO:0000256" key="5">
    <source>
        <dbReference type="PIRSR" id="PIRSR607702-1"/>
    </source>
</evidence>
<dbReference type="InterPro" id="IPR038596">
    <property type="entry name" value="Janus_sf"/>
</dbReference>
<accession>A0A6P4JGM6</accession>
<dbReference type="GO" id="GO:0007548">
    <property type="term" value="P:sex differentiation"/>
    <property type="evidence" value="ECO:0007669"/>
    <property type="project" value="UniProtKB-KW"/>
</dbReference>
<keyword evidence="3" id="KW-0221">Differentiation</keyword>
<keyword evidence="4" id="KW-0726">Sexual differentiation</keyword>